<dbReference type="EMBL" id="CAXIEN010000108">
    <property type="protein sequence ID" value="CAL1278057.1"/>
    <property type="molecule type" value="Genomic_DNA"/>
</dbReference>
<protein>
    <recommendedName>
        <fullName evidence="3">Secreted protein</fullName>
    </recommendedName>
</protein>
<name>A0AAV2A340_9ARAC</name>
<dbReference type="AlphaFoldDB" id="A0AAV2A340"/>
<sequence length="83" mass="9704">VPLYLLGRSLVIFYTCCLALSRLNSTLFKSLPVRHPLGKFRNLYVFTIRQWWHEFDMHHITLCVRIDGGTKKNCSAHLSSRII</sequence>
<evidence type="ECO:0000313" key="2">
    <source>
        <dbReference type="Proteomes" id="UP001497382"/>
    </source>
</evidence>
<accession>A0AAV2A340</accession>
<evidence type="ECO:0000313" key="1">
    <source>
        <dbReference type="EMBL" id="CAL1278057.1"/>
    </source>
</evidence>
<keyword evidence="2" id="KW-1185">Reference proteome</keyword>
<comment type="caution">
    <text evidence="1">The sequence shown here is derived from an EMBL/GenBank/DDBJ whole genome shotgun (WGS) entry which is preliminary data.</text>
</comment>
<organism evidence="1 2">
    <name type="scientific">Larinioides sclopetarius</name>
    <dbReference type="NCBI Taxonomy" id="280406"/>
    <lineage>
        <taxon>Eukaryota</taxon>
        <taxon>Metazoa</taxon>
        <taxon>Ecdysozoa</taxon>
        <taxon>Arthropoda</taxon>
        <taxon>Chelicerata</taxon>
        <taxon>Arachnida</taxon>
        <taxon>Araneae</taxon>
        <taxon>Araneomorphae</taxon>
        <taxon>Entelegynae</taxon>
        <taxon>Araneoidea</taxon>
        <taxon>Araneidae</taxon>
        <taxon>Larinioides</taxon>
    </lineage>
</organism>
<reference evidence="1 2" key="1">
    <citation type="submission" date="2024-04" db="EMBL/GenBank/DDBJ databases">
        <authorList>
            <person name="Rising A."/>
            <person name="Reimegard J."/>
            <person name="Sonavane S."/>
            <person name="Akerstrom W."/>
            <person name="Nylinder S."/>
            <person name="Hedman E."/>
            <person name="Kallberg Y."/>
        </authorList>
    </citation>
    <scope>NUCLEOTIDE SEQUENCE [LARGE SCALE GENOMIC DNA]</scope>
</reference>
<evidence type="ECO:0008006" key="3">
    <source>
        <dbReference type="Google" id="ProtNLM"/>
    </source>
</evidence>
<feature type="non-terminal residue" evidence="1">
    <location>
        <position position="1"/>
    </location>
</feature>
<proteinExistence type="predicted"/>
<gene>
    <name evidence="1" type="ORF">LARSCL_LOCUS9567</name>
</gene>
<dbReference type="Proteomes" id="UP001497382">
    <property type="component" value="Unassembled WGS sequence"/>
</dbReference>